<comment type="caution">
    <text evidence="1">The sequence shown here is derived from an EMBL/GenBank/DDBJ whole genome shotgun (WGS) entry which is preliminary data.</text>
</comment>
<proteinExistence type="predicted"/>
<dbReference type="EMBL" id="JBFRYC010000004">
    <property type="protein sequence ID" value="MEX1661758.1"/>
    <property type="molecule type" value="Genomic_DNA"/>
</dbReference>
<dbReference type="InterPro" id="IPR053745">
    <property type="entry name" value="Viral_Tail_Comp_sf"/>
</dbReference>
<organism evidence="1 2">
    <name type="scientific">Thioclava arctica</name>
    <dbReference type="NCBI Taxonomy" id="3238301"/>
    <lineage>
        <taxon>Bacteria</taxon>
        <taxon>Pseudomonadati</taxon>
        <taxon>Pseudomonadota</taxon>
        <taxon>Alphaproteobacteria</taxon>
        <taxon>Rhodobacterales</taxon>
        <taxon>Paracoccaceae</taxon>
        <taxon>Thioclava</taxon>
    </lineage>
</organism>
<evidence type="ECO:0000313" key="2">
    <source>
        <dbReference type="Proteomes" id="UP001557465"/>
    </source>
</evidence>
<dbReference type="Gene3D" id="3.30.2000.30">
    <property type="match status" value="1"/>
</dbReference>
<evidence type="ECO:0000313" key="1">
    <source>
        <dbReference type="EMBL" id="MEX1661758.1"/>
    </source>
</evidence>
<keyword evidence="2" id="KW-1185">Reference proteome</keyword>
<dbReference type="Pfam" id="PF11367">
    <property type="entry name" value="Tail_completion_gp17"/>
    <property type="match status" value="1"/>
</dbReference>
<sequence length="135" mass="14107">MSYAIGAALQGAVYQRLQGDVVLSDLVGAAVYDAVPAGTVTGTYVSLGPEDARDASDKTGDGAVHDFIVSVITDEAGFQAGKQVAEAISDALLGADLELSRGHVVGLWFLKAKARRVDKGATRRIDLTFRARVEG</sequence>
<dbReference type="InterPro" id="IPR021508">
    <property type="entry name" value="Gp17-like"/>
</dbReference>
<reference evidence="1 2" key="1">
    <citation type="journal article" date="2011" name="Int. J. Syst. Evol. Microbiol.">
        <title>Zhongshania antarctica gen. nov., sp. nov. and Zhongshania guokunii sp. nov., gammaproteobacteria respectively isolated from coastal attached (fast) ice and surface seawater of the Antarctic.</title>
        <authorList>
            <person name="Li H.J."/>
            <person name="Zhang X.Y."/>
            <person name="Chen C.X."/>
            <person name="Zhang Y.J."/>
            <person name="Gao Z.M."/>
            <person name="Yu Y."/>
            <person name="Chen X.L."/>
            <person name="Chen B."/>
            <person name="Zhang Y.Z."/>
        </authorList>
    </citation>
    <scope>NUCLEOTIDE SEQUENCE [LARGE SCALE GENOMIC DNA]</scope>
    <source>
        <strain evidence="1 2">15-R06ZXC-3</strain>
    </source>
</reference>
<gene>
    <name evidence="1" type="ORF">AB4874_08850</name>
</gene>
<protein>
    <submittedName>
        <fullName evidence="1">DUF3168 domain-containing protein</fullName>
    </submittedName>
</protein>
<name>A0ABV3TJK7_9RHOB</name>
<dbReference type="Proteomes" id="UP001557465">
    <property type="component" value="Unassembled WGS sequence"/>
</dbReference>
<dbReference type="RefSeq" id="WP_295537125.1">
    <property type="nucleotide sequence ID" value="NZ_JBFRYC010000004.1"/>
</dbReference>
<accession>A0ABV3TJK7</accession>